<sequence>MFIYLSTSKSVFSVFKVTPFSTDMQSALKYVANADLITLLERVTTK</sequence>
<accession>A0A068QT20</accession>
<dbReference type="EMBL" id="FO704550">
    <property type="protein sequence ID" value="CDG18138.1"/>
    <property type="molecule type" value="Genomic_DNA"/>
</dbReference>
<organism evidence="1 2">
    <name type="scientific">Xenorhabdus doucetiae</name>
    <dbReference type="NCBI Taxonomy" id="351671"/>
    <lineage>
        <taxon>Bacteria</taxon>
        <taxon>Pseudomonadati</taxon>
        <taxon>Pseudomonadota</taxon>
        <taxon>Gammaproteobacteria</taxon>
        <taxon>Enterobacterales</taxon>
        <taxon>Morganellaceae</taxon>
        <taxon>Xenorhabdus</taxon>
    </lineage>
</organism>
<dbReference type="STRING" id="351671.XDD1_2439"/>
<name>A0A068QT20_9GAMM</name>
<dbReference type="HOGENOM" id="CLU_3190806_0_0_6"/>
<evidence type="ECO:0000313" key="1">
    <source>
        <dbReference type="EMBL" id="CDG18138.1"/>
    </source>
</evidence>
<reference evidence="1 2" key="1">
    <citation type="submission" date="2013-07" db="EMBL/GenBank/DDBJ databases">
        <authorList>
            <person name="Genoscope - CEA"/>
        </authorList>
    </citation>
    <scope>NUCLEOTIDE SEQUENCE [LARGE SCALE GENOMIC DNA]</scope>
    <source>
        <strain evidence="2">FRM16 / DSM 17909</strain>
    </source>
</reference>
<evidence type="ECO:0000313" key="2">
    <source>
        <dbReference type="Proteomes" id="UP000032721"/>
    </source>
</evidence>
<dbReference type="KEGG" id="xdo:XDD1_2439"/>
<gene>
    <name evidence="1" type="ORF">XDD1_2439</name>
</gene>
<protein>
    <submittedName>
        <fullName evidence="1">Uncharacterized protein</fullName>
    </submittedName>
</protein>
<dbReference type="Proteomes" id="UP000032721">
    <property type="component" value="Chromosome"/>
</dbReference>
<dbReference type="AlphaFoldDB" id="A0A068QT20"/>
<proteinExistence type="predicted"/>